<accession>L2GJC9</accession>
<dbReference type="GeneID" id="19882711"/>
<dbReference type="RefSeq" id="XP_007605446.1">
    <property type="nucleotide sequence ID" value="XM_007605384.1"/>
</dbReference>
<gene>
    <name evidence="1" type="ORF">VICG_02001</name>
</gene>
<keyword evidence="2" id="KW-1185">Reference proteome</keyword>
<name>L2GJC9_VITCO</name>
<dbReference type="VEuPathDB" id="MicrosporidiaDB:VICG_02001"/>
<organism evidence="1 2">
    <name type="scientific">Vittaforma corneae (strain ATCC 50505)</name>
    <name type="common">Microsporidian parasite</name>
    <name type="synonym">Nosema corneum</name>
    <dbReference type="NCBI Taxonomy" id="993615"/>
    <lineage>
        <taxon>Eukaryota</taxon>
        <taxon>Fungi</taxon>
        <taxon>Fungi incertae sedis</taxon>
        <taxon>Microsporidia</taxon>
        <taxon>Nosematidae</taxon>
        <taxon>Vittaforma</taxon>
    </lineage>
</organism>
<dbReference type="HOGENOM" id="CLU_2074973_0_0_1"/>
<dbReference type="AlphaFoldDB" id="L2GJC9"/>
<sequence length="118" mass="14129">MKRANKTNVKNVSLNLNSLSLANSLPPSFYQKEARVVLKRYNTNDRNFKFFFLEFLELSRDSVDIETLREAVSKLQRHVCMRINAERDTERIVIPIRNKIKIQKRRQLDQEDLEIEYE</sequence>
<proteinExistence type="predicted"/>
<evidence type="ECO:0000313" key="2">
    <source>
        <dbReference type="Proteomes" id="UP000011082"/>
    </source>
</evidence>
<dbReference type="InParanoid" id="L2GJC9"/>
<evidence type="ECO:0000313" key="1">
    <source>
        <dbReference type="EMBL" id="ELA40971.1"/>
    </source>
</evidence>
<dbReference type="Proteomes" id="UP000011082">
    <property type="component" value="Unassembled WGS sequence"/>
</dbReference>
<protein>
    <submittedName>
        <fullName evidence="1">Uncharacterized protein</fullName>
    </submittedName>
</protein>
<reference evidence="2" key="1">
    <citation type="submission" date="2011-05" db="EMBL/GenBank/DDBJ databases">
        <title>The genome sequence of Vittaforma corneae strain ATCC 50505.</title>
        <authorList>
            <consortium name="The Broad Institute Genome Sequencing Platform"/>
            <person name="Cuomo C."/>
            <person name="Didier E."/>
            <person name="Bowers L."/>
            <person name="Young S.K."/>
            <person name="Zeng Q."/>
            <person name="Gargeya S."/>
            <person name="Fitzgerald M."/>
            <person name="Haas B."/>
            <person name="Abouelleil A."/>
            <person name="Alvarado L."/>
            <person name="Arachchi H.M."/>
            <person name="Berlin A."/>
            <person name="Chapman S.B."/>
            <person name="Gearin G."/>
            <person name="Goldberg J."/>
            <person name="Griggs A."/>
            <person name="Gujja S."/>
            <person name="Hansen M."/>
            <person name="Heiman D."/>
            <person name="Howarth C."/>
            <person name="Larimer J."/>
            <person name="Lui A."/>
            <person name="MacDonald P.J.P."/>
            <person name="McCowen C."/>
            <person name="Montmayeur A."/>
            <person name="Murphy C."/>
            <person name="Neiman D."/>
            <person name="Pearson M."/>
            <person name="Priest M."/>
            <person name="Roberts A."/>
            <person name="Saif S."/>
            <person name="Shea T."/>
            <person name="Sisk P."/>
            <person name="Stolte C."/>
            <person name="Sykes S."/>
            <person name="Wortman J."/>
            <person name="Nusbaum C."/>
            <person name="Birren B."/>
        </authorList>
    </citation>
    <scope>NUCLEOTIDE SEQUENCE [LARGE SCALE GENOMIC DNA]</scope>
    <source>
        <strain evidence="2">ATCC 50505</strain>
    </source>
</reference>
<dbReference type="EMBL" id="JH370153">
    <property type="protein sequence ID" value="ELA40971.1"/>
    <property type="molecule type" value="Genomic_DNA"/>
</dbReference>